<organism evidence="7 8">
    <name type="scientific">Sulfitobacter porphyrae</name>
    <dbReference type="NCBI Taxonomy" id="1246864"/>
    <lineage>
        <taxon>Bacteria</taxon>
        <taxon>Pseudomonadati</taxon>
        <taxon>Pseudomonadota</taxon>
        <taxon>Alphaproteobacteria</taxon>
        <taxon>Rhodobacterales</taxon>
        <taxon>Roseobacteraceae</taxon>
        <taxon>Sulfitobacter</taxon>
    </lineage>
</organism>
<feature type="region of interest" description="Disordered" evidence="6">
    <location>
        <begin position="218"/>
        <end position="238"/>
    </location>
</feature>
<dbReference type="Proteomes" id="UP001596353">
    <property type="component" value="Unassembled WGS sequence"/>
</dbReference>
<comment type="similarity">
    <text evidence="5">Belongs to the creatininase superfamily.</text>
</comment>
<keyword evidence="8" id="KW-1185">Reference proteome</keyword>
<name>A0ABW2B994_9RHOB</name>
<evidence type="ECO:0000256" key="1">
    <source>
        <dbReference type="ARBA" id="ARBA00001947"/>
    </source>
</evidence>
<keyword evidence="4" id="KW-0862">Zinc</keyword>
<dbReference type="InterPro" id="IPR024087">
    <property type="entry name" value="Creatininase-like_sf"/>
</dbReference>
<evidence type="ECO:0000256" key="5">
    <source>
        <dbReference type="ARBA" id="ARBA00024029"/>
    </source>
</evidence>
<evidence type="ECO:0000313" key="8">
    <source>
        <dbReference type="Proteomes" id="UP001596353"/>
    </source>
</evidence>
<dbReference type="PANTHER" id="PTHR35005">
    <property type="entry name" value="3-DEHYDRO-SCYLLO-INOSOSE HYDROLASE"/>
    <property type="match status" value="1"/>
</dbReference>
<protein>
    <submittedName>
        <fullName evidence="7">Creatininase family protein</fullName>
    </submittedName>
</protein>
<evidence type="ECO:0000313" key="7">
    <source>
        <dbReference type="EMBL" id="MFC6762022.1"/>
    </source>
</evidence>
<keyword evidence="2" id="KW-0479">Metal-binding</keyword>
<evidence type="ECO:0000256" key="4">
    <source>
        <dbReference type="ARBA" id="ARBA00022833"/>
    </source>
</evidence>
<evidence type="ECO:0000256" key="3">
    <source>
        <dbReference type="ARBA" id="ARBA00022801"/>
    </source>
</evidence>
<evidence type="ECO:0000256" key="2">
    <source>
        <dbReference type="ARBA" id="ARBA00022723"/>
    </source>
</evidence>
<evidence type="ECO:0000256" key="6">
    <source>
        <dbReference type="SAM" id="MobiDB-lite"/>
    </source>
</evidence>
<proteinExistence type="inferred from homology"/>
<dbReference type="EMBL" id="JBHSWG010000003">
    <property type="protein sequence ID" value="MFC6762022.1"/>
    <property type="molecule type" value="Genomic_DNA"/>
</dbReference>
<gene>
    <name evidence="7" type="ORF">ACFQFQ_24965</name>
</gene>
<accession>A0ABW2B994</accession>
<keyword evidence="3" id="KW-0378">Hydrolase</keyword>
<dbReference type="InterPro" id="IPR003785">
    <property type="entry name" value="Creatininase/forma_Hydrolase"/>
</dbReference>
<sequence length="238" mass="25243">MPIDTDHAAHQWSHHSAQQINEIAANPDAIVLLPVAAIEQHGPHLPTLTDTALATALCLSAAENLGPDRPALVLPPVWTGMSDHHLSFGGTISLTFDEFTAVLTGIVRSVEKAGFKRMALVNAHGGNIDGLSILAVDFARQFGISVVAVTPWELARQDIGAMLTSQPGVMHACEAETSLMLHLCPDLVHLDRLALRTDHAVAATEGFETVLGFRRSVRAKRRPGGSTRSNGGGGPTHS</sequence>
<dbReference type="SUPFAM" id="SSF102215">
    <property type="entry name" value="Creatininase"/>
    <property type="match status" value="1"/>
</dbReference>
<dbReference type="Pfam" id="PF02633">
    <property type="entry name" value="Creatininase"/>
    <property type="match status" value="1"/>
</dbReference>
<dbReference type="PANTHER" id="PTHR35005:SF1">
    <property type="entry name" value="2-AMINO-5-FORMYLAMINO-6-RIBOSYLAMINOPYRIMIDIN-4(3H)-ONE 5'-MONOPHOSPHATE DEFORMYLASE"/>
    <property type="match status" value="1"/>
</dbReference>
<dbReference type="Gene3D" id="3.40.50.10310">
    <property type="entry name" value="Creatininase"/>
    <property type="match status" value="1"/>
</dbReference>
<comment type="caution">
    <text evidence="7">The sequence shown here is derived from an EMBL/GenBank/DDBJ whole genome shotgun (WGS) entry which is preliminary data.</text>
</comment>
<comment type="cofactor">
    <cofactor evidence="1">
        <name>Zn(2+)</name>
        <dbReference type="ChEBI" id="CHEBI:29105"/>
    </cofactor>
</comment>
<reference evidence="8" key="1">
    <citation type="journal article" date="2019" name="Int. J. Syst. Evol. Microbiol.">
        <title>The Global Catalogue of Microorganisms (GCM) 10K type strain sequencing project: providing services to taxonomists for standard genome sequencing and annotation.</title>
        <authorList>
            <consortium name="The Broad Institute Genomics Platform"/>
            <consortium name="The Broad Institute Genome Sequencing Center for Infectious Disease"/>
            <person name="Wu L."/>
            <person name="Ma J."/>
        </authorList>
    </citation>
    <scope>NUCLEOTIDE SEQUENCE [LARGE SCALE GENOMIC DNA]</scope>
    <source>
        <strain evidence="8">CCUG 66188</strain>
    </source>
</reference>